<dbReference type="PROSITE" id="PS50879">
    <property type="entry name" value="RNASE_H_1"/>
    <property type="match status" value="1"/>
</dbReference>
<accession>A0A835HV54</accession>
<dbReference type="Gene3D" id="3.60.10.10">
    <property type="entry name" value="Endonuclease/exonuclease/phosphatase"/>
    <property type="match status" value="1"/>
</dbReference>
<dbReference type="GO" id="GO:0004523">
    <property type="term" value="F:RNA-DNA hybrid ribonuclease activity"/>
    <property type="evidence" value="ECO:0007669"/>
    <property type="project" value="InterPro"/>
</dbReference>
<dbReference type="InterPro" id="IPR053151">
    <property type="entry name" value="RNase_H-like"/>
</dbReference>
<protein>
    <recommendedName>
        <fullName evidence="1">RNase H type-1 domain-containing protein</fullName>
    </recommendedName>
</protein>
<evidence type="ECO:0000259" key="1">
    <source>
        <dbReference type="PROSITE" id="PS50879"/>
    </source>
</evidence>
<keyword evidence="3" id="KW-1185">Reference proteome</keyword>
<sequence>MCGGLNSSAPSEDALGRKVSSLASSLLLLGKSSCGRGKLICDSIISHESLCSNVLKMFEESVKILNDVYRNLDELFGVDYTSYFHVAYNLLVKVREIVSWEGALTLFLLDKIDPREKPVGISVVSSSIQVNKKSDKKKKGTGQIREIIMDRAVVGSVTVRVDPAFPLSIHLHHCYRGVGLDSTRQELKNAITVERPSLVFVCETKSGWKKSGRLIRKLGFSDACIVPSQGLSGGLWLLWSDLCTSRSSNSHYTMGAITSVQTTIQTTVVVYRDLNEVLKPEEKRGRVPFSPSKAQWLIQAMNNCELFDIGYKGPVFTWCNGQKGWNRTHERIDRALANVEWRLCFPNDCLYHKHSTESDHKMLVIKPNTTTQYHPRPFRFEAFWLEETGCQEVIAEAWQPPGELRRRHKSNIVHLKKLDGSKKAWQLMEPNSIWASNVKSRYFPASSFMQARLPSTASPCLKNIWKMKPILSHGLIWKVGDGLSIDAWKDRWIPSLDSSFTLPPRPPECMYERVVDFINLQTRQWNWAVVSALWPSDGSSFGNPGPSGAGCLFRRDDGSFICAGSIPIPYATSLMAETFAIRIALRLASQLRIPLIVVETDSSFLCDLLNHQNSQVPWEIKKIVEDIWELISGIPQTLIQHCYRECNSGADCLARMGST</sequence>
<dbReference type="InterPro" id="IPR012337">
    <property type="entry name" value="RNaseH-like_sf"/>
</dbReference>
<dbReference type="PANTHER" id="PTHR47723:SF19">
    <property type="entry name" value="POLYNUCLEOTIDYL TRANSFERASE, RIBONUCLEASE H-LIKE SUPERFAMILY PROTEIN"/>
    <property type="match status" value="1"/>
</dbReference>
<dbReference type="SUPFAM" id="SSF53098">
    <property type="entry name" value="Ribonuclease H-like"/>
    <property type="match status" value="1"/>
</dbReference>
<organism evidence="2 3">
    <name type="scientific">Coptis chinensis</name>
    <dbReference type="NCBI Taxonomy" id="261450"/>
    <lineage>
        <taxon>Eukaryota</taxon>
        <taxon>Viridiplantae</taxon>
        <taxon>Streptophyta</taxon>
        <taxon>Embryophyta</taxon>
        <taxon>Tracheophyta</taxon>
        <taxon>Spermatophyta</taxon>
        <taxon>Magnoliopsida</taxon>
        <taxon>Ranunculales</taxon>
        <taxon>Ranunculaceae</taxon>
        <taxon>Coptidoideae</taxon>
        <taxon>Coptis</taxon>
    </lineage>
</organism>
<reference evidence="2 3" key="1">
    <citation type="submission" date="2020-10" db="EMBL/GenBank/DDBJ databases">
        <title>The Coptis chinensis genome and diversification of protoberbering-type alkaloids.</title>
        <authorList>
            <person name="Wang B."/>
            <person name="Shu S."/>
            <person name="Song C."/>
            <person name="Liu Y."/>
        </authorList>
    </citation>
    <scope>NUCLEOTIDE SEQUENCE [LARGE SCALE GENOMIC DNA]</scope>
    <source>
        <strain evidence="2">HL-2020</strain>
        <tissue evidence="2">Leaf</tissue>
    </source>
</reference>
<dbReference type="InterPro" id="IPR044730">
    <property type="entry name" value="RNase_H-like_dom_plant"/>
</dbReference>
<evidence type="ECO:0000313" key="2">
    <source>
        <dbReference type="EMBL" id="KAF9603853.1"/>
    </source>
</evidence>
<dbReference type="Gene3D" id="3.30.420.10">
    <property type="entry name" value="Ribonuclease H-like superfamily/Ribonuclease H"/>
    <property type="match status" value="1"/>
</dbReference>
<dbReference type="Pfam" id="PF13456">
    <property type="entry name" value="RVT_3"/>
    <property type="match status" value="1"/>
</dbReference>
<dbReference type="InterPro" id="IPR002156">
    <property type="entry name" value="RNaseH_domain"/>
</dbReference>
<dbReference type="PANTHER" id="PTHR47723">
    <property type="entry name" value="OS05G0353850 PROTEIN"/>
    <property type="match status" value="1"/>
</dbReference>
<gene>
    <name evidence="2" type="ORF">IFM89_038036</name>
</gene>
<comment type="caution">
    <text evidence="2">The sequence shown here is derived from an EMBL/GenBank/DDBJ whole genome shotgun (WGS) entry which is preliminary data.</text>
</comment>
<dbReference type="EMBL" id="JADFTS010000006">
    <property type="protein sequence ID" value="KAF9603853.1"/>
    <property type="molecule type" value="Genomic_DNA"/>
</dbReference>
<dbReference type="Proteomes" id="UP000631114">
    <property type="component" value="Unassembled WGS sequence"/>
</dbReference>
<dbReference type="OrthoDB" id="1001832at2759"/>
<feature type="domain" description="RNase H type-1" evidence="1">
    <location>
        <begin position="528"/>
        <end position="659"/>
    </location>
</feature>
<dbReference type="SUPFAM" id="SSF56219">
    <property type="entry name" value="DNase I-like"/>
    <property type="match status" value="1"/>
</dbReference>
<proteinExistence type="predicted"/>
<dbReference type="CDD" id="cd06222">
    <property type="entry name" value="RNase_H_like"/>
    <property type="match status" value="1"/>
</dbReference>
<name>A0A835HV54_9MAGN</name>
<evidence type="ECO:0000313" key="3">
    <source>
        <dbReference type="Proteomes" id="UP000631114"/>
    </source>
</evidence>
<dbReference type="GO" id="GO:0003676">
    <property type="term" value="F:nucleic acid binding"/>
    <property type="evidence" value="ECO:0007669"/>
    <property type="project" value="InterPro"/>
</dbReference>
<dbReference type="AlphaFoldDB" id="A0A835HV54"/>
<dbReference type="InterPro" id="IPR036691">
    <property type="entry name" value="Endo/exonu/phosph_ase_sf"/>
</dbReference>
<dbReference type="InterPro" id="IPR036397">
    <property type="entry name" value="RNaseH_sf"/>
</dbReference>